<keyword evidence="3" id="KW-1185">Reference proteome</keyword>
<reference evidence="3" key="1">
    <citation type="journal article" date="2019" name="Int. J. Syst. Evol. Microbiol.">
        <title>The Global Catalogue of Microorganisms (GCM) 10K type strain sequencing project: providing services to taxonomists for standard genome sequencing and annotation.</title>
        <authorList>
            <consortium name="The Broad Institute Genomics Platform"/>
            <consortium name="The Broad Institute Genome Sequencing Center for Infectious Disease"/>
            <person name="Wu L."/>
            <person name="Ma J."/>
        </authorList>
    </citation>
    <scope>NUCLEOTIDE SEQUENCE [LARGE SCALE GENOMIC DNA]</scope>
    <source>
        <strain evidence="3">JCM 4376</strain>
    </source>
</reference>
<dbReference type="EMBL" id="BMTF01000031">
    <property type="protein sequence ID" value="GGV95197.1"/>
    <property type="molecule type" value="Genomic_DNA"/>
</dbReference>
<feature type="region of interest" description="Disordered" evidence="1">
    <location>
        <begin position="50"/>
        <end position="81"/>
    </location>
</feature>
<name>A0ABQ2W811_9ACTN</name>
<sequence length="81" mass="9189">MTRILPLNSAQPQRFTSAKRSYPLREELAVLHREEFGNGSMESVHRRQAFAATDSAERTERERTGKNLARTMRSGQSRAVG</sequence>
<dbReference type="Proteomes" id="UP000660675">
    <property type="component" value="Unassembled WGS sequence"/>
</dbReference>
<gene>
    <name evidence="2" type="ORF">GCM10015535_62100</name>
</gene>
<proteinExistence type="predicted"/>
<evidence type="ECO:0000313" key="3">
    <source>
        <dbReference type="Proteomes" id="UP000660675"/>
    </source>
</evidence>
<evidence type="ECO:0000256" key="1">
    <source>
        <dbReference type="SAM" id="MobiDB-lite"/>
    </source>
</evidence>
<protein>
    <submittedName>
        <fullName evidence="2">Uncharacterized protein</fullName>
    </submittedName>
</protein>
<feature type="compositionally biased region" description="Basic and acidic residues" evidence="1">
    <location>
        <begin position="55"/>
        <end position="65"/>
    </location>
</feature>
<organism evidence="2 3">
    <name type="scientific">Streptomyces gelaticus</name>
    <dbReference type="NCBI Taxonomy" id="285446"/>
    <lineage>
        <taxon>Bacteria</taxon>
        <taxon>Bacillati</taxon>
        <taxon>Actinomycetota</taxon>
        <taxon>Actinomycetes</taxon>
        <taxon>Kitasatosporales</taxon>
        <taxon>Streptomycetaceae</taxon>
        <taxon>Streptomyces</taxon>
    </lineage>
</organism>
<accession>A0ABQ2W811</accession>
<comment type="caution">
    <text evidence="2">The sequence shown here is derived from an EMBL/GenBank/DDBJ whole genome shotgun (WGS) entry which is preliminary data.</text>
</comment>
<evidence type="ECO:0000313" key="2">
    <source>
        <dbReference type="EMBL" id="GGV95197.1"/>
    </source>
</evidence>